<protein>
    <recommendedName>
        <fullName evidence="5">C1q domain-containing protein</fullName>
    </recommendedName>
</protein>
<evidence type="ECO:0000313" key="7">
    <source>
        <dbReference type="Proteomes" id="UP001292094"/>
    </source>
</evidence>
<evidence type="ECO:0000259" key="5">
    <source>
        <dbReference type="Pfam" id="PF00386"/>
    </source>
</evidence>
<evidence type="ECO:0000256" key="2">
    <source>
        <dbReference type="ARBA" id="ARBA00022525"/>
    </source>
</evidence>
<feature type="signal peptide" evidence="4">
    <location>
        <begin position="1"/>
        <end position="22"/>
    </location>
</feature>
<dbReference type="AlphaFoldDB" id="A0AAE1QKZ2"/>
<dbReference type="PANTHER" id="PTHR22923">
    <property type="entry name" value="CEREBELLIN-RELATED"/>
    <property type="match status" value="1"/>
</dbReference>
<evidence type="ECO:0000313" key="6">
    <source>
        <dbReference type="EMBL" id="KAK4328229.1"/>
    </source>
</evidence>
<dbReference type="Gene3D" id="2.60.120.40">
    <property type="match status" value="2"/>
</dbReference>
<dbReference type="EMBL" id="JAWZYT010000092">
    <property type="protein sequence ID" value="KAK4328229.1"/>
    <property type="molecule type" value="Genomic_DNA"/>
</dbReference>
<dbReference type="PANTHER" id="PTHR22923:SF116">
    <property type="entry name" value="C1Q DOMAIN-CONTAINING PROTEIN"/>
    <property type="match status" value="1"/>
</dbReference>
<reference evidence="6" key="1">
    <citation type="submission" date="2023-11" db="EMBL/GenBank/DDBJ databases">
        <title>Genome assemblies of two species of porcelain crab, Petrolisthes cinctipes and Petrolisthes manimaculis (Anomura: Porcellanidae).</title>
        <authorList>
            <person name="Angst P."/>
        </authorList>
    </citation>
    <scope>NUCLEOTIDE SEQUENCE</scope>
    <source>
        <strain evidence="6">PB745_02</strain>
        <tissue evidence="6">Gill</tissue>
    </source>
</reference>
<feature type="domain" description="C1q" evidence="5">
    <location>
        <begin position="190"/>
        <end position="308"/>
    </location>
</feature>
<keyword evidence="2" id="KW-0964">Secreted</keyword>
<proteinExistence type="predicted"/>
<gene>
    <name evidence="6" type="ORF">Pmani_001348</name>
</gene>
<dbReference type="InterPro" id="IPR008983">
    <property type="entry name" value="Tumour_necrosis_fac-like_dom"/>
</dbReference>
<dbReference type="GO" id="GO:0005576">
    <property type="term" value="C:extracellular region"/>
    <property type="evidence" value="ECO:0007669"/>
    <property type="project" value="UniProtKB-SubCell"/>
</dbReference>
<name>A0AAE1QKZ2_9EUCA</name>
<feature type="chain" id="PRO_5042234222" description="C1q domain-containing protein" evidence="4">
    <location>
        <begin position="23"/>
        <end position="312"/>
    </location>
</feature>
<evidence type="ECO:0000256" key="1">
    <source>
        <dbReference type="ARBA" id="ARBA00004613"/>
    </source>
</evidence>
<dbReference type="SUPFAM" id="SSF49842">
    <property type="entry name" value="TNF-like"/>
    <property type="match status" value="2"/>
</dbReference>
<keyword evidence="7" id="KW-1185">Reference proteome</keyword>
<comment type="caution">
    <text evidence="6">The sequence shown here is derived from an EMBL/GenBank/DDBJ whole genome shotgun (WGS) entry which is preliminary data.</text>
</comment>
<dbReference type="InterPro" id="IPR050822">
    <property type="entry name" value="Cerebellin_Synaptic_Org"/>
</dbReference>
<accession>A0AAE1QKZ2</accession>
<dbReference type="Proteomes" id="UP001292094">
    <property type="component" value="Unassembled WGS sequence"/>
</dbReference>
<feature type="domain" description="C1q" evidence="5">
    <location>
        <begin position="61"/>
        <end position="146"/>
    </location>
</feature>
<keyword evidence="3 4" id="KW-0732">Signal</keyword>
<dbReference type="Pfam" id="PF00386">
    <property type="entry name" value="C1q"/>
    <property type="match status" value="2"/>
</dbReference>
<organism evidence="6 7">
    <name type="scientific">Petrolisthes manimaculis</name>
    <dbReference type="NCBI Taxonomy" id="1843537"/>
    <lineage>
        <taxon>Eukaryota</taxon>
        <taxon>Metazoa</taxon>
        <taxon>Ecdysozoa</taxon>
        <taxon>Arthropoda</taxon>
        <taxon>Crustacea</taxon>
        <taxon>Multicrustacea</taxon>
        <taxon>Malacostraca</taxon>
        <taxon>Eumalacostraca</taxon>
        <taxon>Eucarida</taxon>
        <taxon>Decapoda</taxon>
        <taxon>Pleocyemata</taxon>
        <taxon>Anomura</taxon>
        <taxon>Galatheoidea</taxon>
        <taxon>Porcellanidae</taxon>
        <taxon>Petrolisthes</taxon>
    </lineage>
</organism>
<evidence type="ECO:0000256" key="4">
    <source>
        <dbReference type="SAM" id="SignalP"/>
    </source>
</evidence>
<sequence>MKMMRVVLVALVAVLGWQQVAGQQVAGQQVAAQDSPQCTFGSFYVERAKPDSGFGTNLPGKIEFLDVVNNDGGWSPITNEFTAPCSGIFTFSFAAKSSQRFEIQLIKNHEVQVTVHGNRLDPLQESIDINLEMGDRIYLYLVYGIIIEPRDNEIPNTYFRGEFSGVGNHSNVRLVSSNGNTNNNCTFGNFSVERAKPNSGPNSINSPGKIEFLNVENNDGGWSPTTNEFTAPCSGIFTFSFAAESSQRFGIQLLKNNRIQVIAYGSYLKPVNVSANLNLIIGDTLYLYLDNGKIYETTDNEAPHTYFKGVWE</sequence>
<comment type="subcellular location">
    <subcellularLocation>
        <location evidence="1">Secreted</location>
    </subcellularLocation>
</comment>
<evidence type="ECO:0000256" key="3">
    <source>
        <dbReference type="ARBA" id="ARBA00022729"/>
    </source>
</evidence>
<dbReference type="InterPro" id="IPR001073">
    <property type="entry name" value="C1q_dom"/>
</dbReference>